<proteinExistence type="inferred from homology"/>
<dbReference type="InterPro" id="IPR016169">
    <property type="entry name" value="FAD-bd_PCMH_sub2"/>
</dbReference>
<dbReference type="SMART" id="SM01091">
    <property type="entry name" value="CorC_HlyC"/>
    <property type="match status" value="1"/>
</dbReference>
<feature type="transmembrane region" description="Helical" evidence="16">
    <location>
        <begin position="142"/>
        <end position="162"/>
    </location>
</feature>
<dbReference type="InterPro" id="IPR046342">
    <property type="entry name" value="CBS_dom_sf"/>
</dbReference>
<dbReference type="PANTHER" id="PTHR22777:SF16">
    <property type="entry name" value="POLYAMINE EXPORT PROTEIN"/>
    <property type="match status" value="1"/>
</dbReference>
<feature type="domain" description="CBS" evidence="17">
    <location>
        <begin position="216"/>
        <end position="275"/>
    </location>
</feature>
<dbReference type="InterPro" id="IPR044751">
    <property type="entry name" value="Ion_transp-like_CBS"/>
</dbReference>
<evidence type="ECO:0000256" key="4">
    <source>
        <dbReference type="ARBA" id="ARBA00022519"/>
    </source>
</evidence>
<feature type="transmembrane region" description="Helical" evidence="16">
    <location>
        <begin position="56"/>
        <end position="80"/>
    </location>
</feature>
<evidence type="ECO:0000256" key="11">
    <source>
        <dbReference type="ARBA" id="ARBA00038280"/>
    </source>
</evidence>
<dbReference type="InterPro" id="IPR000644">
    <property type="entry name" value="CBS_dom"/>
</dbReference>
<keyword evidence="6" id="KW-0677">Repeat</keyword>
<keyword evidence="2" id="KW-0813">Transport</keyword>
<evidence type="ECO:0000256" key="9">
    <source>
        <dbReference type="ARBA" id="ARBA00023136"/>
    </source>
</evidence>
<dbReference type="PROSITE" id="PS51846">
    <property type="entry name" value="CNNM"/>
    <property type="match status" value="1"/>
</dbReference>
<evidence type="ECO:0000259" key="18">
    <source>
        <dbReference type="PROSITE" id="PS51846"/>
    </source>
</evidence>
<evidence type="ECO:0000256" key="2">
    <source>
        <dbReference type="ARBA" id="ARBA00022448"/>
    </source>
</evidence>
<comment type="similarity">
    <text evidence="11">Belongs to the UPF0053 family. PaeA subfamily.</text>
</comment>
<keyword evidence="5 14" id="KW-0812">Transmembrane</keyword>
<gene>
    <name evidence="19" type="primary">ytfL_2</name>
    <name evidence="19" type="ORF">NCTC12157_04497</name>
</gene>
<organism evidence="19 20">
    <name type="scientific">Ewingella americana</name>
    <dbReference type="NCBI Taxonomy" id="41202"/>
    <lineage>
        <taxon>Bacteria</taxon>
        <taxon>Pseudomonadati</taxon>
        <taxon>Pseudomonadota</taxon>
        <taxon>Gammaproteobacteria</taxon>
        <taxon>Enterobacterales</taxon>
        <taxon>Yersiniaceae</taxon>
        <taxon>Ewingella</taxon>
    </lineage>
</organism>
<dbReference type="Pfam" id="PF00571">
    <property type="entry name" value="CBS"/>
    <property type="match status" value="1"/>
</dbReference>
<feature type="domain" description="CNNM transmembrane" evidence="18">
    <location>
        <begin position="1"/>
        <end position="197"/>
    </location>
</feature>
<keyword evidence="7 14" id="KW-1133">Transmembrane helix</keyword>
<reference evidence="19 20" key="1">
    <citation type="submission" date="2018-06" db="EMBL/GenBank/DDBJ databases">
        <authorList>
            <consortium name="Pathogen Informatics"/>
            <person name="Doyle S."/>
        </authorList>
    </citation>
    <scope>NUCLEOTIDE SEQUENCE [LARGE SCALE GENOMIC DNA]</scope>
    <source>
        <strain evidence="19 20">NCTC12157</strain>
    </source>
</reference>
<dbReference type="InterPro" id="IPR002550">
    <property type="entry name" value="CNNM"/>
</dbReference>
<dbReference type="Gene3D" id="3.10.580.10">
    <property type="entry name" value="CBS-domain"/>
    <property type="match status" value="1"/>
</dbReference>
<keyword evidence="9 14" id="KW-0472">Membrane</keyword>
<dbReference type="PANTHER" id="PTHR22777">
    <property type="entry name" value="HEMOLYSIN-RELATED"/>
    <property type="match status" value="1"/>
</dbReference>
<evidence type="ECO:0000256" key="5">
    <source>
        <dbReference type="ARBA" id="ARBA00022692"/>
    </source>
</evidence>
<feature type="compositionally biased region" description="Polar residues" evidence="15">
    <location>
        <begin position="451"/>
        <end position="471"/>
    </location>
</feature>
<evidence type="ECO:0000256" key="16">
    <source>
        <dbReference type="SAM" id="Phobius"/>
    </source>
</evidence>
<dbReference type="PROSITE" id="PS51371">
    <property type="entry name" value="CBS"/>
    <property type="match status" value="2"/>
</dbReference>
<evidence type="ECO:0000256" key="13">
    <source>
        <dbReference type="PROSITE-ProRule" id="PRU00703"/>
    </source>
</evidence>
<comment type="function">
    <text evidence="10">Involved in cadaverine and putrescine tolerance in stationary phase. May facilitate the efflux of both cadaverine and putrescine from the cytoplasm, reducing potentially toxic levels under certain stress conditions.</text>
</comment>
<dbReference type="InterPro" id="IPR036318">
    <property type="entry name" value="FAD-bd_PCMH-like_sf"/>
</dbReference>
<dbReference type="GO" id="GO:0005886">
    <property type="term" value="C:plasma membrane"/>
    <property type="evidence" value="ECO:0007669"/>
    <property type="project" value="UniProtKB-SubCell"/>
</dbReference>
<feature type="transmembrane region" description="Helical" evidence="16">
    <location>
        <begin position="100"/>
        <end position="121"/>
    </location>
</feature>
<accession>A0A377NKX8</accession>
<protein>
    <recommendedName>
        <fullName evidence="12">Polyamine export protein</fullName>
    </recommendedName>
</protein>
<dbReference type="GO" id="GO:0050660">
    <property type="term" value="F:flavin adenine dinucleotide binding"/>
    <property type="evidence" value="ECO:0007669"/>
    <property type="project" value="InterPro"/>
</dbReference>
<dbReference type="Pfam" id="PF01595">
    <property type="entry name" value="CNNM"/>
    <property type="match status" value="1"/>
</dbReference>
<evidence type="ECO:0000313" key="20">
    <source>
        <dbReference type="Proteomes" id="UP000254304"/>
    </source>
</evidence>
<evidence type="ECO:0000256" key="7">
    <source>
        <dbReference type="ARBA" id="ARBA00022989"/>
    </source>
</evidence>
<dbReference type="Gene3D" id="3.30.465.10">
    <property type="match status" value="1"/>
</dbReference>
<evidence type="ECO:0000256" key="8">
    <source>
        <dbReference type="ARBA" id="ARBA00023122"/>
    </source>
</evidence>
<feature type="region of interest" description="Disordered" evidence="15">
    <location>
        <begin position="436"/>
        <end position="471"/>
    </location>
</feature>
<feature type="transmembrane region" description="Helical" evidence="16">
    <location>
        <begin position="6"/>
        <end position="27"/>
    </location>
</feature>
<evidence type="ECO:0000256" key="15">
    <source>
        <dbReference type="SAM" id="MobiDB-lite"/>
    </source>
</evidence>
<evidence type="ECO:0000256" key="12">
    <source>
        <dbReference type="ARBA" id="ARBA00039818"/>
    </source>
</evidence>
<dbReference type="EMBL" id="UGGO01000001">
    <property type="protein sequence ID" value="STQ46707.1"/>
    <property type="molecule type" value="Genomic_DNA"/>
</dbReference>
<dbReference type="CDD" id="cd04590">
    <property type="entry name" value="CBS_pair_CorC_HlyC_assoc"/>
    <property type="match status" value="1"/>
</dbReference>
<dbReference type="AlphaFoldDB" id="A0A377NKX8"/>
<sequence>MLNSILLILLLIAISAFFSLSEISLAASRKIKLKQLADEGNVNASRVMKLQETPGLFFTVVQIGLNAVAILGGIVGDAAFSPAFQTFFIRFMSPELADQVSFICSFVLVTSLFILFADLTPKRIGMISPESVAVRIVNPMRFCLMICRPMVWFFNGMANMIFRLFKLPMVRNDDITSDDIYAVFEAGALAGVLRKQEHELIENVFELESRTVPSSMTSRESVIYFDLRESEDSIKQKIATHPHSKFLVCDGHIDQVVGYVDSKDLLNRVLGNQSLMLSSGVQIRSALIVPDTLTLSEALESFKAAGEDFAVILNEYALVVGIITLNDVMTTLMGDLVGQGMEEQIVARDENSWLIEGGTPIEDVMRVLHIEEFPQSGNYETIGGFMMFMLRKIPKRTDFVKFSGYKFEVVDIDSYKIDQLLVTRITDKPVAPLLPKTPQEIKDEKPPPSWLSKTAATNRHSLRVNQSRKQSPATLIALPDFFMPVDRRQKAH</sequence>
<name>A0A377NKX8_9GAMM</name>
<dbReference type="SUPFAM" id="SSF56176">
    <property type="entry name" value="FAD-binding/transporter-associated domain-like"/>
    <property type="match status" value="1"/>
</dbReference>
<dbReference type="Proteomes" id="UP000254304">
    <property type="component" value="Unassembled WGS sequence"/>
</dbReference>
<dbReference type="Pfam" id="PF03471">
    <property type="entry name" value="CorC_HlyC"/>
    <property type="match status" value="1"/>
</dbReference>
<dbReference type="FunFam" id="3.30.465.10:FF:000002">
    <property type="entry name" value="HlyC/CorC family transporter"/>
    <property type="match status" value="1"/>
</dbReference>
<evidence type="ECO:0000256" key="6">
    <source>
        <dbReference type="ARBA" id="ARBA00022737"/>
    </source>
</evidence>
<comment type="subcellular location">
    <subcellularLocation>
        <location evidence="1">Cell inner membrane</location>
        <topology evidence="1">Multi-pass membrane protein</topology>
    </subcellularLocation>
</comment>
<keyword evidence="3" id="KW-1003">Cell membrane</keyword>
<dbReference type="FunFam" id="3.10.580.10:FF:000005">
    <property type="entry name" value="HlyC/CorC family transporter"/>
    <property type="match status" value="1"/>
</dbReference>
<keyword evidence="4" id="KW-0997">Cell inner membrane</keyword>
<dbReference type="InterPro" id="IPR005170">
    <property type="entry name" value="Transptr-assoc_dom"/>
</dbReference>
<evidence type="ECO:0000313" key="19">
    <source>
        <dbReference type="EMBL" id="STQ46707.1"/>
    </source>
</evidence>
<keyword evidence="8 13" id="KW-0129">CBS domain</keyword>
<feature type="domain" description="CBS" evidence="17">
    <location>
        <begin position="282"/>
        <end position="343"/>
    </location>
</feature>
<evidence type="ECO:0000256" key="10">
    <source>
        <dbReference type="ARBA" id="ARBA00037177"/>
    </source>
</evidence>
<evidence type="ECO:0000256" key="1">
    <source>
        <dbReference type="ARBA" id="ARBA00004429"/>
    </source>
</evidence>
<evidence type="ECO:0000256" key="3">
    <source>
        <dbReference type="ARBA" id="ARBA00022475"/>
    </source>
</evidence>
<evidence type="ECO:0000259" key="17">
    <source>
        <dbReference type="PROSITE" id="PS51371"/>
    </source>
</evidence>
<evidence type="ECO:0000256" key="14">
    <source>
        <dbReference type="PROSITE-ProRule" id="PRU01193"/>
    </source>
</evidence>
<dbReference type="SUPFAM" id="SSF54631">
    <property type="entry name" value="CBS-domain pair"/>
    <property type="match status" value="1"/>
</dbReference>